<organism evidence="5 6">
    <name type="scientific">Halovivax cerinus</name>
    <dbReference type="NCBI Taxonomy" id="1487865"/>
    <lineage>
        <taxon>Archaea</taxon>
        <taxon>Methanobacteriati</taxon>
        <taxon>Methanobacteriota</taxon>
        <taxon>Stenosarchaea group</taxon>
        <taxon>Halobacteria</taxon>
        <taxon>Halobacteriales</taxon>
        <taxon>Natrialbaceae</taxon>
        <taxon>Halovivax</taxon>
    </lineage>
</organism>
<comment type="caution">
    <text evidence="5">The sequence shown here is derived from an EMBL/GenBank/DDBJ whole genome shotgun (WGS) entry which is preliminary data.</text>
</comment>
<evidence type="ECO:0000313" key="5">
    <source>
        <dbReference type="EMBL" id="MFC3958013.1"/>
    </source>
</evidence>
<evidence type="ECO:0000259" key="4">
    <source>
        <dbReference type="Pfam" id="PF23601"/>
    </source>
</evidence>
<dbReference type="EMBL" id="JBHSAQ010000002">
    <property type="protein sequence ID" value="MFC3958013.1"/>
    <property type="molecule type" value="Genomic_DNA"/>
</dbReference>
<evidence type="ECO:0000256" key="2">
    <source>
        <dbReference type="SAM" id="Phobius"/>
    </source>
</evidence>
<reference evidence="5 6" key="1">
    <citation type="journal article" date="2019" name="Int. J. Syst. Evol. Microbiol.">
        <title>The Global Catalogue of Microorganisms (GCM) 10K type strain sequencing project: providing services to taxonomists for standard genome sequencing and annotation.</title>
        <authorList>
            <consortium name="The Broad Institute Genomics Platform"/>
            <consortium name="The Broad Institute Genome Sequencing Center for Infectious Disease"/>
            <person name="Wu L."/>
            <person name="Ma J."/>
        </authorList>
    </citation>
    <scope>NUCLEOTIDE SEQUENCE [LARGE SCALE GENOMIC DNA]</scope>
    <source>
        <strain evidence="5 6">IBRC-M 10256</strain>
    </source>
</reference>
<keyword evidence="6" id="KW-1185">Reference proteome</keyword>
<evidence type="ECO:0000256" key="1">
    <source>
        <dbReference type="SAM" id="MobiDB-lite"/>
    </source>
</evidence>
<gene>
    <name evidence="5" type="ORF">ACFOUR_06460</name>
</gene>
<dbReference type="Pfam" id="PF23601">
    <property type="entry name" value="CdpA_C"/>
    <property type="match status" value="1"/>
</dbReference>
<feature type="transmembrane region" description="Helical" evidence="2">
    <location>
        <begin position="88"/>
        <end position="108"/>
    </location>
</feature>
<feature type="transmembrane region" description="Helical" evidence="2">
    <location>
        <begin position="61"/>
        <end position="81"/>
    </location>
</feature>
<dbReference type="Pfam" id="PF23600">
    <property type="entry name" value="CdpA_N"/>
    <property type="match status" value="1"/>
</dbReference>
<evidence type="ECO:0000313" key="6">
    <source>
        <dbReference type="Proteomes" id="UP001595846"/>
    </source>
</evidence>
<name>A0ABD5NMX8_9EURY</name>
<feature type="domain" description="Cell division protein A C-terminal" evidence="4">
    <location>
        <begin position="273"/>
        <end position="314"/>
    </location>
</feature>
<feature type="region of interest" description="Disordered" evidence="1">
    <location>
        <begin position="178"/>
        <end position="275"/>
    </location>
</feature>
<sequence>MTSLTEAYNGNKREVTSTRRLYTGTGLVLAGGVLAVLAILVATTDHLSFVASGTLPSREVAGTLGGLAVPVVLVGVFTVLPASLLAQVAAAISATICLVGVVLFRHAYPKHWAGHGQDLTFFVSLVYLVGLFSAILCLFVVVVNFKMRNDPGGALEMNVTRQGRTKVVEVERDTGGVSGVGFLGATPDGDVETQTNAQSDGSRNGTDRISSAVSDAASSVASTATRSASGRASGSATGRPTPTSDGGVESTDITSPLDDTGRVDRTTPAEPADHYCGNCRHFEYRRGSSGMVPYCTHHGERMDDMDPCEQWTANR</sequence>
<feature type="transmembrane region" description="Helical" evidence="2">
    <location>
        <begin position="21"/>
        <end position="41"/>
    </location>
</feature>
<dbReference type="RefSeq" id="WP_256530701.1">
    <property type="nucleotide sequence ID" value="NZ_CP101824.1"/>
</dbReference>
<keyword evidence="2" id="KW-0472">Membrane</keyword>
<keyword evidence="2" id="KW-0812">Transmembrane</keyword>
<dbReference type="GeneID" id="73903396"/>
<dbReference type="InterPro" id="IPR055564">
    <property type="entry name" value="CdpA_C"/>
</dbReference>
<dbReference type="AlphaFoldDB" id="A0ABD5NMX8"/>
<feature type="transmembrane region" description="Helical" evidence="2">
    <location>
        <begin position="120"/>
        <end position="143"/>
    </location>
</feature>
<accession>A0ABD5NMX8</accession>
<proteinExistence type="predicted"/>
<feature type="compositionally biased region" description="Basic and acidic residues" evidence="1">
    <location>
        <begin position="259"/>
        <end position="273"/>
    </location>
</feature>
<dbReference type="Proteomes" id="UP001595846">
    <property type="component" value="Unassembled WGS sequence"/>
</dbReference>
<keyword evidence="2" id="KW-1133">Transmembrane helix</keyword>
<feature type="compositionally biased region" description="Low complexity" evidence="1">
    <location>
        <begin position="210"/>
        <end position="239"/>
    </location>
</feature>
<protein>
    <submittedName>
        <fullName evidence="5">Uncharacterized protein</fullName>
    </submittedName>
</protein>
<feature type="compositionally biased region" description="Polar residues" evidence="1">
    <location>
        <begin position="192"/>
        <end position="209"/>
    </location>
</feature>
<dbReference type="InterPro" id="IPR055563">
    <property type="entry name" value="CdpA_N"/>
</dbReference>
<feature type="domain" description="Cell division protein A N-terminal" evidence="3">
    <location>
        <begin position="2"/>
        <end position="151"/>
    </location>
</feature>
<evidence type="ECO:0000259" key="3">
    <source>
        <dbReference type="Pfam" id="PF23600"/>
    </source>
</evidence>